<organism evidence="3 4">
    <name type="scientific">Acinetobacter piscicola</name>
    <dbReference type="NCBI Taxonomy" id="2006115"/>
    <lineage>
        <taxon>Bacteria</taxon>
        <taxon>Pseudomonadati</taxon>
        <taxon>Pseudomonadota</taxon>
        <taxon>Gammaproteobacteria</taxon>
        <taxon>Moraxellales</taxon>
        <taxon>Moraxellaceae</taxon>
        <taxon>Acinetobacter</taxon>
    </lineage>
</organism>
<dbReference type="AlphaFoldDB" id="A0A7S6VXM7"/>
<dbReference type="InterPro" id="IPR009739">
    <property type="entry name" value="LprI-like_N"/>
</dbReference>
<gene>
    <name evidence="3" type="ORF">G0028_13260</name>
</gene>
<protein>
    <submittedName>
        <fullName evidence="3">DUF1311 domain-containing protein</fullName>
    </submittedName>
</protein>
<feature type="signal peptide" evidence="1">
    <location>
        <begin position="1"/>
        <end position="20"/>
    </location>
</feature>
<dbReference type="EMBL" id="CP048659">
    <property type="protein sequence ID" value="QOW46788.1"/>
    <property type="molecule type" value="Genomic_DNA"/>
</dbReference>
<dbReference type="Gene3D" id="1.20.1270.180">
    <property type="match status" value="1"/>
</dbReference>
<evidence type="ECO:0000313" key="4">
    <source>
        <dbReference type="Proteomes" id="UP000593966"/>
    </source>
</evidence>
<sequence>MMKKLIIVSSLFMLGLQASYADSKISQQYTACMNKASSTIGMVQCTSAEIARQDARLNKAYNALMSKQTKTRKQELQAVQRLWIKYRDANCKFYVDPNGGSIAQVKAANCVMNETANRATELENLAAL</sequence>
<dbReference type="PANTHER" id="PTHR39176:SF1">
    <property type="entry name" value="PERIPLASMIC PROTEIN"/>
    <property type="match status" value="1"/>
</dbReference>
<reference evidence="3 4" key="1">
    <citation type="submission" date="2020-02" db="EMBL/GenBank/DDBJ databases">
        <title>Tigecycline-resistant Acinetobacter species from pigs and migratory birds.</title>
        <authorList>
            <person name="Chen C."/>
            <person name="Sun J."/>
            <person name="Liao X.-P."/>
            <person name="Liu Y.-H."/>
        </authorList>
    </citation>
    <scope>NUCLEOTIDE SEQUENCE [LARGE SCALE GENOMIC DNA]</scope>
    <source>
        <strain evidence="3 4">YH12207_T</strain>
    </source>
</reference>
<feature type="domain" description="Lysozyme inhibitor LprI-like N-terminal" evidence="2">
    <location>
        <begin position="32"/>
        <end position="122"/>
    </location>
</feature>
<dbReference type="PANTHER" id="PTHR39176">
    <property type="entry name" value="PERIPLASMIC PROTEIN-RELATED"/>
    <property type="match status" value="1"/>
</dbReference>
<feature type="chain" id="PRO_5033006415" evidence="1">
    <location>
        <begin position="21"/>
        <end position="128"/>
    </location>
</feature>
<dbReference type="Proteomes" id="UP000593966">
    <property type="component" value="Chromosome"/>
</dbReference>
<accession>A0A7S6VXM7</accession>
<name>A0A7S6VXM7_9GAMM</name>
<dbReference type="Pfam" id="PF07007">
    <property type="entry name" value="LprI"/>
    <property type="match status" value="1"/>
</dbReference>
<evidence type="ECO:0000259" key="2">
    <source>
        <dbReference type="Pfam" id="PF07007"/>
    </source>
</evidence>
<evidence type="ECO:0000313" key="3">
    <source>
        <dbReference type="EMBL" id="QOW46788.1"/>
    </source>
</evidence>
<evidence type="ECO:0000256" key="1">
    <source>
        <dbReference type="SAM" id="SignalP"/>
    </source>
</evidence>
<keyword evidence="4" id="KW-1185">Reference proteome</keyword>
<keyword evidence="1" id="KW-0732">Signal</keyword>
<proteinExistence type="predicted"/>
<dbReference type="RefSeq" id="WP_180045283.1">
    <property type="nucleotide sequence ID" value="NZ_CP048659.1"/>
</dbReference>